<gene>
    <name evidence="1" type="ORF">GCM10011357_35680</name>
</gene>
<evidence type="ECO:0000313" key="1">
    <source>
        <dbReference type="EMBL" id="GGD77463.1"/>
    </source>
</evidence>
<evidence type="ECO:0000313" key="2">
    <source>
        <dbReference type="Proteomes" id="UP000614272"/>
    </source>
</evidence>
<keyword evidence="2" id="KW-1185">Reference proteome</keyword>
<dbReference type="EMBL" id="BMGJ01000019">
    <property type="protein sequence ID" value="GGD77463.1"/>
    <property type="molecule type" value="Genomic_DNA"/>
</dbReference>
<organism evidence="1 2">
    <name type="scientific">Lacimicrobium alkaliphilum</name>
    <dbReference type="NCBI Taxonomy" id="1526571"/>
    <lineage>
        <taxon>Bacteria</taxon>
        <taxon>Pseudomonadati</taxon>
        <taxon>Pseudomonadota</taxon>
        <taxon>Gammaproteobacteria</taxon>
        <taxon>Alteromonadales</taxon>
        <taxon>Alteromonadaceae</taxon>
        <taxon>Lacimicrobium</taxon>
    </lineage>
</organism>
<accession>A0ABQ1RPI8</accession>
<sequence length="67" mass="7569">MGSVGLKPDLQNTHMRVSEDRYASGITQLSERRAGMRGWRLPQGRVTDDSLLQYAYPIDSPMGWVCL</sequence>
<dbReference type="Proteomes" id="UP000614272">
    <property type="component" value="Unassembled WGS sequence"/>
</dbReference>
<comment type="caution">
    <text evidence="1">The sequence shown here is derived from an EMBL/GenBank/DDBJ whole genome shotgun (WGS) entry which is preliminary data.</text>
</comment>
<name>A0ABQ1RPI8_9ALTE</name>
<reference evidence="2" key="1">
    <citation type="journal article" date="2019" name="Int. J. Syst. Evol. Microbiol.">
        <title>The Global Catalogue of Microorganisms (GCM) 10K type strain sequencing project: providing services to taxonomists for standard genome sequencing and annotation.</title>
        <authorList>
            <consortium name="The Broad Institute Genomics Platform"/>
            <consortium name="The Broad Institute Genome Sequencing Center for Infectious Disease"/>
            <person name="Wu L."/>
            <person name="Ma J."/>
        </authorList>
    </citation>
    <scope>NUCLEOTIDE SEQUENCE [LARGE SCALE GENOMIC DNA]</scope>
    <source>
        <strain evidence="2">CGMCC 1.12923</strain>
    </source>
</reference>
<proteinExistence type="predicted"/>
<protein>
    <submittedName>
        <fullName evidence="1">Uncharacterized protein</fullName>
    </submittedName>
</protein>